<feature type="transmembrane region" description="Helical" evidence="6">
    <location>
        <begin position="349"/>
        <end position="366"/>
    </location>
</feature>
<keyword evidence="2 6" id="KW-0812">Transmembrane</keyword>
<gene>
    <name evidence="8" type="ORF">D9613_001899</name>
</gene>
<dbReference type="AlphaFoldDB" id="A0A8H4R7J9"/>
<keyword evidence="4 6" id="KW-0472">Membrane</keyword>
<comment type="subcellular location">
    <subcellularLocation>
        <location evidence="1">Membrane</location>
        <topology evidence="1">Multi-pass membrane protein</topology>
    </subcellularLocation>
</comment>
<evidence type="ECO:0000256" key="3">
    <source>
        <dbReference type="ARBA" id="ARBA00022989"/>
    </source>
</evidence>
<dbReference type="EMBL" id="JAACJL010000001">
    <property type="protein sequence ID" value="KAF4623152.1"/>
    <property type="molecule type" value="Genomic_DNA"/>
</dbReference>
<feature type="transmembrane region" description="Helical" evidence="6">
    <location>
        <begin position="444"/>
        <end position="464"/>
    </location>
</feature>
<dbReference type="GO" id="GO:0046943">
    <property type="term" value="F:carboxylic acid transmembrane transporter activity"/>
    <property type="evidence" value="ECO:0007669"/>
    <property type="project" value="TreeGrafter"/>
</dbReference>
<dbReference type="PANTHER" id="PTHR23508">
    <property type="entry name" value="CARBOXYLIC ACID TRANSPORTER PROTEIN HOMOLOG"/>
    <property type="match status" value="1"/>
</dbReference>
<evidence type="ECO:0000256" key="4">
    <source>
        <dbReference type="ARBA" id="ARBA00023136"/>
    </source>
</evidence>
<feature type="transmembrane region" description="Helical" evidence="6">
    <location>
        <begin position="56"/>
        <end position="74"/>
    </location>
</feature>
<dbReference type="PROSITE" id="PS50850">
    <property type="entry name" value="MFS"/>
    <property type="match status" value="1"/>
</dbReference>
<dbReference type="Gene3D" id="1.20.1250.20">
    <property type="entry name" value="MFS general substrate transporter like domains"/>
    <property type="match status" value="1"/>
</dbReference>
<dbReference type="GO" id="GO:0005886">
    <property type="term" value="C:plasma membrane"/>
    <property type="evidence" value="ECO:0007669"/>
    <property type="project" value="TreeGrafter"/>
</dbReference>
<feature type="transmembrane region" description="Helical" evidence="6">
    <location>
        <begin position="156"/>
        <end position="175"/>
    </location>
</feature>
<feature type="region of interest" description="Disordered" evidence="5">
    <location>
        <begin position="491"/>
        <end position="510"/>
    </location>
</feature>
<sequence>MSIANKKRTQVHFTPTPHVMDGSPTKAYDQDKKSNSEQVIATPAANDASLSRKQRLSPYFTIAAAGFGLVSDGYQNNLMTMANVVFKKLYPQEYTPDVSTRVSNSLLVGAIIGQVVVGLVCDRIGRKAALVITTSLIVIGATLATAAHGAGGSASGLFWFLTFARGLTGIVSGPMSTLGSLKLMGQGVGGEYPASSTSASESANEKSIKSRGPVFIMVTNFVLSFGGPLAVSVFLIVLSAAGERHLQTVWRMITSKLFRNGAIKQQVPYWLVIKRYWKSLLGTSGAWFLYDFVTFPNGVFSGTIISSVIHDGDIKRTAEWQLLLGAIALPGVFVGAMLCNPLGRRNTMMLGFSGYLVFGLIIGLAYDRITKIIPLFVIFYGLMQSFGNLGPGDMLGLVSAESFPTAIRAFRGTCYGLSAAVGKTGAAVGTQAFTPIQLHLGKKWTFIIAAICGITGIIVTYLFVPDMTGIDLAEEDEKFEKYLAENGWTGAVGEDSASESELETKEKVVY</sequence>
<evidence type="ECO:0000313" key="8">
    <source>
        <dbReference type="EMBL" id="KAF4623152.1"/>
    </source>
</evidence>
<dbReference type="InterPro" id="IPR005828">
    <property type="entry name" value="MFS_sugar_transport-like"/>
</dbReference>
<dbReference type="Pfam" id="PF00083">
    <property type="entry name" value="Sugar_tr"/>
    <property type="match status" value="2"/>
</dbReference>
<comment type="caution">
    <text evidence="8">The sequence shown here is derived from an EMBL/GenBank/DDBJ whole genome shotgun (WGS) entry which is preliminary data.</text>
</comment>
<keyword evidence="9" id="KW-1185">Reference proteome</keyword>
<feature type="domain" description="Major facilitator superfamily (MFS) profile" evidence="7">
    <location>
        <begin position="61"/>
        <end position="468"/>
    </location>
</feature>
<accession>A0A8H4R7J9</accession>
<name>A0A8H4R7J9_9AGAR</name>
<evidence type="ECO:0000256" key="5">
    <source>
        <dbReference type="SAM" id="MobiDB-lite"/>
    </source>
</evidence>
<feature type="transmembrane region" description="Helical" evidence="6">
    <location>
        <begin position="102"/>
        <end position="121"/>
    </location>
</feature>
<dbReference type="InterPro" id="IPR020846">
    <property type="entry name" value="MFS_dom"/>
</dbReference>
<dbReference type="Proteomes" id="UP000521872">
    <property type="component" value="Unassembled WGS sequence"/>
</dbReference>
<feature type="transmembrane region" description="Helical" evidence="6">
    <location>
        <begin position="373"/>
        <end position="390"/>
    </location>
</feature>
<feature type="compositionally biased region" description="Basic residues" evidence="5">
    <location>
        <begin position="1"/>
        <end position="10"/>
    </location>
</feature>
<feature type="transmembrane region" description="Helical" evidence="6">
    <location>
        <begin position="287"/>
        <end position="310"/>
    </location>
</feature>
<feature type="transmembrane region" description="Helical" evidence="6">
    <location>
        <begin position="214"/>
        <end position="241"/>
    </location>
</feature>
<dbReference type="SUPFAM" id="SSF103473">
    <property type="entry name" value="MFS general substrate transporter"/>
    <property type="match status" value="1"/>
</dbReference>
<reference evidence="8 9" key="1">
    <citation type="submission" date="2019-12" db="EMBL/GenBank/DDBJ databases">
        <authorList>
            <person name="Floudas D."/>
            <person name="Bentzer J."/>
            <person name="Ahren D."/>
            <person name="Johansson T."/>
            <person name="Persson P."/>
            <person name="Tunlid A."/>
        </authorList>
    </citation>
    <scope>NUCLEOTIDE SEQUENCE [LARGE SCALE GENOMIC DNA]</scope>
    <source>
        <strain evidence="8 9">CBS 102.39</strain>
    </source>
</reference>
<evidence type="ECO:0000313" key="9">
    <source>
        <dbReference type="Proteomes" id="UP000521872"/>
    </source>
</evidence>
<feature type="region of interest" description="Disordered" evidence="5">
    <location>
        <begin position="1"/>
        <end position="36"/>
    </location>
</feature>
<dbReference type="InterPro" id="IPR036259">
    <property type="entry name" value="MFS_trans_sf"/>
</dbReference>
<protein>
    <recommendedName>
        <fullName evidence="7">Major facilitator superfamily (MFS) profile domain-containing protein</fullName>
    </recommendedName>
</protein>
<evidence type="ECO:0000259" key="7">
    <source>
        <dbReference type="PROSITE" id="PS50850"/>
    </source>
</evidence>
<feature type="transmembrane region" description="Helical" evidence="6">
    <location>
        <begin position="128"/>
        <end position="150"/>
    </location>
</feature>
<evidence type="ECO:0000256" key="6">
    <source>
        <dbReference type="SAM" id="Phobius"/>
    </source>
</evidence>
<evidence type="ECO:0000256" key="1">
    <source>
        <dbReference type="ARBA" id="ARBA00004141"/>
    </source>
</evidence>
<organism evidence="8 9">
    <name type="scientific">Agrocybe pediades</name>
    <dbReference type="NCBI Taxonomy" id="84607"/>
    <lineage>
        <taxon>Eukaryota</taxon>
        <taxon>Fungi</taxon>
        <taxon>Dikarya</taxon>
        <taxon>Basidiomycota</taxon>
        <taxon>Agaricomycotina</taxon>
        <taxon>Agaricomycetes</taxon>
        <taxon>Agaricomycetidae</taxon>
        <taxon>Agaricales</taxon>
        <taxon>Agaricineae</taxon>
        <taxon>Strophariaceae</taxon>
        <taxon>Agrocybe</taxon>
    </lineage>
</organism>
<dbReference type="PANTHER" id="PTHR23508:SF10">
    <property type="entry name" value="CARBOXYLIC ACID TRANSPORTER PROTEIN HOMOLOG"/>
    <property type="match status" value="1"/>
</dbReference>
<proteinExistence type="predicted"/>
<keyword evidence="3 6" id="KW-1133">Transmembrane helix</keyword>
<evidence type="ECO:0000256" key="2">
    <source>
        <dbReference type="ARBA" id="ARBA00022692"/>
    </source>
</evidence>
<feature type="transmembrane region" description="Helical" evidence="6">
    <location>
        <begin position="322"/>
        <end position="343"/>
    </location>
</feature>